<keyword evidence="3" id="KW-0963">Cytoplasm</keyword>
<evidence type="ECO:0000259" key="10">
    <source>
        <dbReference type="Pfam" id="PF05729"/>
    </source>
</evidence>
<evidence type="ECO:0000256" key="6">
    <source>
        <dbReference type="ARBA" id="ARBA00022840"/>
    </source>
</evidence>
<dbReference type="InterPro" id="IPR001611">
    <property type="entry name" value="Leu-rich_rpt"/>
</dbReference>
<feature type="domain" description="NOD1/2 winged helix" evidence="12">
    <location>
        <begin position="204"/>
        <end position="257"/>
    </location>
</feature>
<dbReference type="Pfam" id="PF05729">
    <property type="entry name" value="NACHT"/>
    <property type="match status" value="1"/>
</dbReference>
<dbReference type="Pfam" id="PF17776">
    <property type="entry name" value="NLRC4_HD2"/>
    <property type="match status" value="1"/>
</dbReference>
<dbReference type="Gene3D" id="3.80.10.10">
    <property type="entry name" value="Ribonuclease Inhibitor"/>
    <property type="match status" value="1"/>
</dbReference>
<sequence length="602" mass="68644">MHATLRPDDLSLVDLILKEYPHMQNKLGLILNEPEKLLFIFDGLDESRHQMDFKSERLCGTPQSQGSLSTLVVSLVRQSLLKGCYVLITSRPTKLALIETNVFQRVSEIMGFFPKERRKYFDNFFGDSKVSEMAFNYVRENGILYTFCYIPSYCWILCTVLMTCIKTNENFMEISPKTITQLFVTFISNILTNHSRDTTDARALLTSLGWMAEHGVMEHKLAFEEQDLRTCGINTSSQLLSSFMIESIQEFRRIYSFFHLTIQEFLAALVHYLDYSPEKLEESLINAKSFKDGRGEMFLRFLCGLSDGNTRALLAPHLGELSTQTSKHVITWLHKSFTVDVRPDRELDDKRKILNVFASLFESRNRRLVAQSFGSNKNFQFSEFHVAPLDCTVLAFILDCCPDPELFDLDTCFIQSEGLERLFPVLHKVRELRLSNNDLKDTDLQYIFQILANPDCRIQCLSLKQNSLTDGCFPALAPALSVNQSLKSLDLSRNKLGGPELPNLLTTLSSPTCQINQLSLRATKLTHDHSHMLVSLSNNPNITHLDLSSNYFSDMGTDHIAELIQCAANLQEIKIELNDFSKQAEEYLKSLQGKSPNLNIIT</sequence>
<evidence type="ECO:0000256" key="3">
    <source>
        <dbReference type="ARBA" id="ARBA00022490"/>
    </source>
</evidence>
<name>A0A8C5PEM6_9ANUR</name>
<keyword evidence="5" id="KW-0547">Nucleotide-binding</keyword>
<evidence type="ECO:0000256" key="5">
    <source>
        <dbReference type="ARBA" id="ARBA00022741"/>
    </source>
</evidence>
<evidence type="ECO:0000259" key="12">
    <source>
        <dbReference type="Pfam" id="PF17779"/>
    </source>
</evidence>
<comment type="subcellular location">
    <subcellularLocation>
        <location evidence="1">Inflammasome</location>
    </subcellularLocation>
</comment>
<evidence type="ECO:0000256" key="1">
    <source>
        <dbReference type="ARBA" id="ARBA00004110"/>
    </source>
</evidence>
<dbReference type="InterPro" id="IPR050637">
    <property type="entry name" value="NLRP_innate_immun_reg"/>
</dbReference>
<accession>A0A8C5PEM6</accession>
<reference evidence="13" key="2">
    <citation type="submission" date="2025-09" db="UniProtKB">
        <authorList>
            <consortium name="Ensembl"/>
        </authorList>
    </citation>
    <scope>IDENTIFICATION</scope>
</reference>
<evidence type="ECO:0008006" key="15">
    <source>
        <dbReference type="Google" id="ProtNLM"/>
    </source>
</evidence>
<dbReference type="AlphaFoldDB" id="A0A8C5PEM6"/>
<evidence type="ECO:0000256" key="7">
    <source>
        <dbReference type="ARBA" id="ARBA00022843"/>
    </source>
</evidence>
<dbReference type="Proteomes" id="UP000694569">
    <property type="component" value="Unplaced"/>
</dbReference>
<proteinExistence type="inferred from homology"/>
<keyword evidence="4" id="KW-0677">Repeat</keyword>
<keyword evidence="14" id="KW-1185">Reference proteome</keyword>
<dbReference type="InterPro" id="IPR007111">
    <property type="entry name" value="NACHT_NTPase"/>
</dbReference>
<dbReference type="GO" id="GO:0005524">
    <property type="term" value="F:ATP binding"/>
    <property type="evidence" value="ECO:0007669"/>
    <property type="project" value="UniProtKB-KW"/>
</dbReference>
<dbReference type="InterPro" id="IPR032675">
    <property type="entry name" value="LRR_dom_sf"/>
</dbReference>
<dbReference type="InterPro" id="IPR027417">
    <property type="entry name" value="P-loop_NTPase"/>
</dbReference>
<feature type="domain" description="NACHT" evidence="10">
    <location>
        <begin position="8"/>
        <end position="127"/>
    </location>
</feature>
<comment type="similarity">
    <text evidence="2">Belongs to the NLRP family.</text>
</comment>
<dbReference type="GeneTree" id="ENSGT01150000286911"/>
<dbReference type="OrthoDB" id="120976at2759"/>
<evidence type="ECO:0000256" key="4">
    <source>
        <dbReference type="ARBA" id="ARBA00022737"/>
    </source>
</evidence>
<protein>
    <recommendedName>
        <fullName evidence="15">NACHT domain-containing protein</fullName>
    </recommendedName>
</protein>
<reference evidence="13" key="1">
    <citation type="submission" date="2025-08" db="UniProtKB">
        <authorList>
            <consortium name="Ensembl"/>
        </authorList>
    </citation>
    <scope>IDENTIFICATION</scope>
</reference>
<feature type="domain" description="NACHT LRR and PYD" evidence="11">
    <location>
        <begin position="259"/>
        <end position="371"/>
    </location>
</feature>
<dbReference type="Pfam" id="PF13516">
    <property type="entry name" value="LRR_6"/>
    <property type="match status" value="3"/>
</dbReference>
<keyword evidence="7" id="KW-0832">Ubl conjugation</keyword>
<dbReference type="PANTHER" id="PTHR45690">
    <property type="entry name" value="NACHT, LRR AND PYD DOMAINS-CONTAINING PROTEIN 12"/>
    <property type="match status" value="1"/>
</dbReference>
<dbReference type="SUPFAM" id="SSF52047">
    <property type="entry name" value="RNI-like"/>
    <property type="match status" value="1"/>
</dbReference>
<dbReference type="GO" id="GO:0005829">
    <property type="term" value="C:cytosol"/>
    <property type="evidence" value="ECO:0007669"/>
    <property type="project" value="UniProtKB-SubCell"/>
</dbReference>
<dbReference type="Gene3D" id="3.40.50.300">
    <property type="entry name" value="P-loop containing nucleotide triphosphate hydrolases"/>
    <property type="match status" value="1"/>
</dbReference>
<keyword evidence="6" id="KW-0067">ATP-binding</keyword>
<dbReference type="InterPro" id="IPR041267">
    <property type="entry name" value="NLRP_HD2"/>
</dbReference>
<evidence type="ECO:0000313" key="13">
    <source>
        <dbReference type="Ensembl" id="ENSLLEP00000018657.1"/>
    </source>
</evidence>
<dbReference type="InterPro" id="IPR041075">
    <property type="entry name" value="NOD1/2_WH"/>
</dbReference>
<dbReference type="SMART" id="SM00368">
    <property type="entry name" value="LRR_RI"/>
    <property type="match status" value="4"/>
</dbReference>
<dbReference type="PANTHER" id="PTHR45690:SF19">
    <property type="entry name" value="NACHT, LRR AND PYD DOMAINS-CONTAINING PROTEIN 3"/>
    <property type="match status" value="1"/>
</dbReference>
<dbReference type="GO" id="GO:0045087">
    <property type="term" value="P:innate immune response"/>
    <property type="evidence" value="ECO:0007669"/>
    <property type="project" value="UniProtKB-KW"/>
</dbReference>
<dbReference type="GO" id="GO:0006954">
    <property type="term" value="P:inflammatory response"/>
    <property type="evidence" value="ECO:0007669"/>
    <property type="project" value="UniProtKB-KW"/>
</dbReference>
<evidence type="ECO:0000256" key="8">
    <source>
        <dbReference type="ARBA" id="ARBA00023198"/>
    </source>
</evidence>
<evidence type="ECO:0000256" key="2">
    <source>
        <dbReference type="ARBA" id="ARBA00008665"/>
    </source>
</evidence>
<keyword evidence="8" id="KW-0395">Inflammatory response</keyword>
<keyword evidence="9" id="KW-1271">Inflammasome</keyword>
<evidence type="ECO:0000256" key="9">
    <source>
        <dbReference type="ARBA" id="ARBA00023233"/>
    </source>
</evidence>
<organism evidence="13 14">
    <name type="scientific">Leptobrachium leishanense</name>
    <name type="common">Leishan spiny toad</name>
    <dbReference type="NCBI Taxonomy" id="445787"/>
    <lineage>
        <taxon>Eukaryota</taxon>
        <taxon>Metazoa</taxon>
        <taxon>Chordata</taxon>
        <taxon>Craniata</taxon>
        <taxon>Vertebrata</taxon>
        <taxon>Euteleostomi</taxon>
        <taxon>Amphibia</taxon>
        <taxon>Batrachia</taxon>
        <taxon>Anura</taxon>
        <taxon>Pelobatoidea</taxon>
        <taxon>Megophryidae</taxon>
        <taxon>Leptobrachium</taxon>
    </lineage>
</organism>
<dbReference type="Pfam" id="PF17779">
    <property type="entry name" value="WHD_NOD2"/>
    <property type="match status" value="1"/>
</dbReference>
<evidence type="ECO:0000259" key="11">
    <source>
        <dbReference type="Pfam" id="PF17776"/>
    </source>
</evidence>
<evidence type="ECO:0000313" key="14">
    <source>
        <dbReference type="Proteomes" id="UP000694569"/>
    </source>
</evidence>
<dbReference type="Ensembl" id="ENSLLET00000019392.1">
    <property type="protein sequence ID" value="ENSLLEP00000018657.1"/>
    <property type="gene ID" value="ENSLLEG00000011849.1"/>
</dbReference>